<dbReference type="InterPro" id="IPR003165">
    <property type="entry name" value="Piwi"/>
</dbReference>
<sequence length="176" mass="19979">MGAVLTYRDEHGPLPRNILFYRDGVGEGQLHQVFNTEVHHLKKKLDEIYVSAGIPTGHSMAFIIVSKRINTRYFVNKQNPVPGTVVDDVITLPERYDFFLVSQSVRQGTVPPTNYNVILDTMGFPADKIQILTYKMTHLYYNWSGTLRVPAVCQYAHKLAFLVAESIHRAPSAAFR</sequence>
<proteinExistence type="predicted"/>
<dbReference type="InterPro" id="IPR036397">
    <property type="entry name" value="RNaseH_sf"/>
</dbReference>
<dbReference type="AlphaFoldDB" id="A0A1B0AAG6"/>
<evidence type="ECO:0000259" key="1">
    <source>
        <dbReference type="PROSITE" id="PS50822"/>
    </source>
</evidence>
<evidence type="ECO:0000313" key="3">
    <source>
        <dbReference type="Proteomes" id="UP000092445"/>
    </source>
</evidence>
<reference evidence="3" key="1">
    <citation type="submission" date="2014-03" db="EMBL/GenBank/DDBJ databases">
        <authorList>
            <person name="Aksoy S."/>
            <person name="Warren W."/>
            <person name="Wilson R.K."/>
        </authorList>
    </citation>
    <scope>NUCLEOTIDE SEQUENCE [LARGE SCALE GENOMIC DNA]</scope>
    <source>
        <strain evidence="3">IAEA</strain>
    </source>
</reference>
<protein>
    <recommendedName>
        <fullName evidence="1">Piwi domain-containing protein</fullName>
    </recommendedName>
</protein>
<accession>A0A1B0AAG6</accession>
<dbReference type="Proteomes" id="UP000092445">
    <property type="component" value="Unassembled WGS sequence"/>
</dbReference>
<dbReference type="Pfam" id="PF02171">
    <property type="entry name" value="Piwi"/>
    <property type="match status" value="1"/>
</dbReference>
<dbReference type="SMART" id="SM00950">
    <property type="entry name" value="Piwi"/>
    <property type="match status" value="1"/>
</dbReference>
<dbReference type="Gene3D" id="3.30.420.10">
    <property type="entry name" value="Ribonuclease H-like superfamily/Ribonuclease H"/>
    <property type="match status" value="1"/>
</dbReference>
<evidence type="ECO:0000313" key="2">
    <source>
        <dbReference type="EnsemblMetazoa" id="GPAI039314-PA"/>
    </source>
</evidence>
<reference evidence="2" key="2">
    <citation type="submission" date="2020-05" db="UniProtKB">
        <authorList>
            <consortium name="EnsemblMetazoa"/>
        </authorList>
    </citation>
    <scope>IDENTIFICATION</scope>
    <source>
        <strain evidence="2">IAEA</strain>
    </source>
</reference>
<dbReference type="PANTHER" id="PTHR22891">
    <property type="entry name" value="EUKARYOTIC TRANSLATION INITIATION FACTOR 2C"/>
    <property type="match status" value="1"/>
</dbReference>
<dbReference type="EnsemblMetazoa" id="GPAI039314-RA">
    <property type="protein sequence ID" value="GPAI039314-PA"/>
    <property type="gene ID" value="GPAI039314"/>
</dbReference>
<organism evidence="2 3">
    <name type="scientific">Glossina pallidipes</name>
    <name type="common">Tsetse fly</name>
    <dbReference type="NCBI Taxonomy" id="7398"/>
    <lineage>
        <taxon>Eukaryota</taxon>
        <taxon>Metazoa</taxon>
        <taxon>Ecdysozoa</taxon>
        <taxon>Arthropoda</taxon>
        <taxon>Hexapoda</taxon>
        <taxon>Insecta</taxon>
        <taxon>Pterygota</taxon>
        <taxon>Neoptera</taxon>
        <taxon>Endopterygota</taxon>
        <taxon>Diptera</taxon>
        <taxon>Brachycera</taxon>
        <taxon>Muscomorpha</taxon>
        <taxon>Hippoboscoidea</taxon>
        <taxon>Glossinidae</taxon>
        <taxon>Glossina</taxon>
    </lineage>
</organism>
<name>A0A1B0AAG6_GLOPL</name>
<dbReference type="GO" id="GO:0003676">
    <property type="term" value="F:nucleic acid binding"/>
    <property type="evidence" value="ECO:0007669"/>
    <property type="project" value="InterPro"/>
</dbReference>
<dbReference type="PROSITE" id="PS50822">
    <property type="entry name" value="PIWI"/>
    <property type="match status" value="1"/>
</dbReference>
<dbReference type="InterPro" id="IPR012337">
    <property type="entry name" value="RNaseH-like_sf"/>
</dbReference>
<dbReference type="SUPFAM" id="SSF53098">
    <property type="entry name" value="Ribonuclease H-like"/>
    <property type="match status" value="1"/>
</dbReference>
<dbReference type="VEuPathDB" id="VectorBase:GPAI039314"/>
<keyword evidence="3" id="KW-1185">Reference proteome</keyword>
<feature type="domain" description="Piwi" evidence="1">
    <location>
        <begin position="1"/>
        <end position="168"/>
    </location>
</feature>
<dbReference type="STRING" id="7398.A0A1B0AAG6"/>